<evidence type="ECO:0000313" key="4">
    <source>
        <dbReference type="Proteomes" id="UP000664521"/>
    </source>
</evidence>
<sequence length="322" mass="36689">MAASLTRFAGLALRHTCRIPSRRKASPLATSSLRTFRTTSIRPEDGAPDTEDFKFDHNDLGPDDKAEYDSLSPEEKIVYQEEAAALDAYMRSPEVVSELNTEISQLHHEPTPEEMAIMNKLPERIRPGLMAMGEDDEQGTGEDEEFKGDDISSLAHGELEQHREIREMARIAAWEMPLLSKLVKPFEPPALDQPLRFRYTTYMGETHPAANKVVLQFCTADLPLTPAQRTKLIKLVGVRYNPQKDLVKMSSEMFETQAQNKRYLGDLVDTLMAEAKDEKETFEDIPLDFRHHKFKRKPEFPEAWKRSNPMLEAKQPVSISST</sequence>
<dbReference type="InterPro" id="IPR019349">
    <property type="entry name" value="Ribosomal_mS35_mit"/>
</dbReference>
<keyword evidence="3" id="KW-0687">Ribonucleoprotein</keyword>
<feature type="compositionally biased region" description="Polar residues" evidence="1">
    <location>
        <begin position="28"/>
        <end position="41"/>
    </location>
</feature>
<keyword evidence="4" id="KW-1185">Reference proteome</keyword>
<dbReference type="AlphaFoldDB" id="A0A8H3IIK0"/>
<accession>A0A8H3IIK0</accession>
<name>A0A8H3IIK0_9LECA</name>
<dbReference type="InterPro" id="IPR039848">
    <property type="entry name" value="Ribosomal_mS35_mt"/>
</dbReference>
<gene>
    <name evidence="3" type="primary">RSM24</name>
    <name evidence="3" type="ORF">HETSPECPRED_002242</name>
</gene>
<dbReference type="GO" id="GO:0003735">
    <property type="term" value="F:structural constituent of ribosome"/>
    <property type="evidence" value="ECO:0007669"/>
    <property type="project" value="InterPro"/>
</dbReference>
<proteinExistence type="predicted"/>
<evidence type="ECO:0000256" key="1">
    <source>
        <dbReference type="SAM" id="MobiDB-lite"/>
    </source>
</evidence>
<organism evidence="3 4">
    <name type="scientific">Heterodermia speciosa</name>
    <dbReference type="NCBI Taxonomy" id="116794"/>
    <lineage>
        <taxon>Eukaryota</taxon>
        <taxon>Fungi</taxon>
        <taxon>Dikarya</taxon>
        <taxon>Ascomycota</taxon>
        <taxon>Pezizomycotina</taxon>
        <taxon>Lecanoromycetes</taxon>
        <taxon>OSLEUM clade</taxon>
        <taxon>Lecanoromycetidae</taxon>
        <taxon>Caliciales</taxon>
        <taxon>Physciaceae</taxon>
        <taxon>Heterodermia</taxon>
    </lineage>
</organism>
<evidence type="ECO:0000259" key="2">
    <source>
        <dbReference type="Pfam" id="PF10213"/>
    </source>
</evidence>
<dbReference type="OrthoDB" id="283424at2759"/>
<feature type="compositionally biased region" description="Basic and acidic residues" evidence="1">
    <location>
        <begin position="51"/>
        <end position="71"/>
    </location>
</feature>
<dbReference type="Proteomes" id="UP000664521">
    <property type="component" value="Unassembled WGS sequence"/>
</dbReference>
<keyword evidence="3" id="KW-0689">Ribosomal protein</keyword>
<comment type="caution">
    <text evidence="3">The sequence shown here is derived from an EMBL/GenBank/DDBJ whole genome shotgun (WGS) entry which is preliminary data.</text>
</comment>
<dbReference type="PANTHER" id="PTHR13490:SF0">
    <property type="entry name" value="SMALL RIBOSOMAL SUBUNIT PROTEIN MS35"/>
    <property type="match status" value="1"/>
</dbReference>
<dbReference type="PANTHER" id="PTHR13490">
    <property type="entry name" value="MITOCHONDRIAL 28S RIBOSOMAL PROTEIN S28"/>
    <property type="match status" value="1"/>
</dbReference>
<feature type="region of interest" description="Disordered" evidence="1">
    <location>
        <begin position="23"/>
        <end position="71"/>
    </location>
</feature>
<protein>
    <submittedName>
        <fullName evidence="3">37S ribosomal protein S24, mitochondrial</fullName>
    </submittedName>
</protein>
<dbReference type="Pfam" id="PF10213">
    <property type="entry name" value="MRP-S28"/>
    <property type="match status" value="1"/>
</dbReference>
<dbReference type="GO" id="GO:0005763">
    <property type="term" value="C:mitochondrial small ribosomal subunit"/>
    <property type="evidence" value="ECO:0007669"/>
    <property type="project" value="TreeGrafter"/>
</dbReference>
<evidence type="ECO:0000313" key="3">
    <source>
        <dbReference type="EMBL" id="CAF9914934.1"/>
    </source>
</evidence>
<dbReference type="EMBL" id="CAJPDS010000015">
    <property type="protein sequence ID" value="CAF9914934.1"/>
    <property type="molecule type" value="Genomic_DNA"/>
</dbReference>
<dbReference type="GO" id="GO:0032543">
    <property type="term" value="P:mitochondrial translation"/>
    <property type="evidence" value="ECO:0007669"/>
    <property type="project" value="InterPro"/>
</dbReference>
<feature type="domain" description="Small ribosomal subunit protein mS35 mitochondrial conserved" evidence="2">
    <location>
        <begin position="185"/>
        <end position="305"/>
    </location>
</feature>
<reference evidence="3" key="1">
    <citation type="submission" date="2021-03" db="EMBL/GenBank/DDBJ databases">
        <authorList>
            <person name="Tagirdzhanova G."/>
        </authorList>
    </citation>
    <scope>NUCLEOTIDE SEQUENCE</scope>
</reference>